<dbReference type="EMBL" id="SORL01000008">
    <property type="protein sequence ID" value="TDY62432.1"/>
    <property type="molecule type" value="Genomic_DNA"/>
</dbReference>
<dbReference type="Pfam" id="PF23572">
    <property type="entry name" value="GH3_C"/>
    <property type="match status" value="1"/>
</dbReference>
<dbReference type="InterPro" id="IPR055378">
    <property type="entry name" value="GH3_C"/>
</dbReference>
<dbReference type="Pfam" id="PF03321">
    <property type="entry name" value="GH3"/>
    <property type="match status" value="1"/>
</dbReference>
<feature type="domain" description="GH3 C-terminal" evidence="2">
    <location>
        <begin position="376"/>
        <end position="488"/>
    </location>
</feature>
<dbReference type="InterPro" id="IPR004993">
    <property type="entry name" value="GH3"/>
</dbReference>
<reference evidence="3 4" key="1">
    <citation type="submission" date="2019-03" db="EMBL/GenBank/DDBJ databases">
        <title>Genomic Encyclopedia of Type Strains, Phase III (KMG-III): the genomes of soil and plant-associated and newly described type strains.</title>
        <authorList>
            <person name="Whitman W."/>
        </authorList>
    </citation>
    <scope>NUCLEOTIDE SEQUENCE [LARGE SCALE GENOMIC DNA]</scope>
    <source>
        <strain evidence="3 4">CECT 8301</strain>
    </source>
</reference>
<evidence type="ECO:0000313" key="4">
    <source>
        <dbReference type="Proteomes" id="UP000294824"/>
    </source>
</evidence>
<evidence type="ECO:0000313" key="3">
    <source>
        <dbReference type="EMBL" id="TDY62432.1"/>
    </source>
</evidence>
<protein>
    <submittedName>
        <fullName evidence="3">GH3 auxin-responsive promoter</fullName>
    </submittedName>
</protein>
<accession>A0A4R8MDM7</accession>
<proteinExistence type="predicted"/>
<dbReference type="InterPro" id="IPR055377">
    <property type="entry name" value="GH3_M"/>
</dbReference>
<comment type="caution">
    <text evidence="3">The sequence shown here is derived from an EMBL/GenBank/DDBJ whole genome shotgun (WGS) entry which is preliminary data.</text>
</comment>
<dbReference type="RefSeq" id="WP_133967678.1">
    <property type="nucleotide sequence ID" value="NZ_SORL01000008.1"/>
</dbReference>
<dbReference type="PANTHER" id="PTHR31901:SF9">
    <property type="entry name" value="GH3 DOMAIN-CONTAINING PROTEIN"/>
    <property type="match status" value="1"/>
</dbReference>
<gene>
    <name evidence="3" type="ORF">DFQ06_2272</name>
</gene>
<keyword evidence="4" id="KW-1185">Reference proteome</keyword>
<dbReference type="Pfam" id="PF23571">
    <property type="entry name" value="GH3_M"/>
    <property type="match status" value="1"/>
</dbReference>
<name>A0A4R8MDM7_9FLAO</name>
<dbReference type="Proteomes" id="UP000294824">
    <property type="component" value="Unassembled WGS sequence"/>
</dbReference>
<feature type="domain" description="GH3 middle" evidence="1">
    <location>
        <begin position="294"/>
        <end position="353"/>
    </location>
</feature>
<dbReference type="AlphaFoldDB" id="A0A4R8MDM7"/>
<evidence type="ECO:0000259" key="1">
    <source>
        <dbReference type="Pfam" id="PF23571"/>
    </source>
</evidence>
<organism evidence="3 4">
    <name type="scientific">Algibacter lectus</name>
    <dbReference type="NCBI Taxonomy" id="221126"/>
    <lineage>
        <taxon>Bacteria</taxon>
        <taxon>Pseudomonadati</taxon>
        <taxon>Bacteroidota</taxon>
        <taxon>Flavobacteriia</taxon>
        <taxon>Flavobacteriales</taxon>
        <taxon>Flavobacteriaceae</taxon>
        <taxon>Algibacter</taxon>
    </lineage>
</organism>
<evidence type="ECO:0000259" key="2">
    <source>
        <dbReference type="Pfam" id="PF23572"/>
    </source>
</evidence>
<sequence>MFSLKAALAKPFAKRVFKSIQKWSNNPVETQEKVFRELITKATATQFGEDHDFVSINSHTDFVKRVPVRDYEALKPYVERVVAGEKDILWSGKPLYFAKTSGTTSGAKYIPITKESMPSHVEAARNAILMYIHETGNAKFVDGKMIFLQGSPILKEQNGVQLGRLSGIVAHYVPKYLQKNRLPSLETNCIDDWETKVDAIVEETLPEDMTIISGIPSWVQMYFEKLQEKTGKKVGDIFKNFNLFIFGGVNYEPYRAKFENLIGRKVDSIELYPASEGFFAFQDKQNEKGMLLQLNSGIFYEFIKADEFFDDNPKRITIGAVEIGVNYVMIISSNAGLWAYNIGDTVEFTSVTPYRVIVSGRIKHFISAFGEHVIGKEVEQAMQEATANTDIRVSEFTVAPQINPSEGLPYHEWFVEFENNPEDLSALAKKIDQSLQTQNSYYFDLIKGKVLQPLKITKVEKDGFQNYMKSIGKLGGQNKIPRLSNDRKIVDLLR</sequence>
<dbReference type="GO" id="GO:0016881">
    <property type="term" value="F:acid-amino acid ligase activity"/>
    <property type="evidence" value="ECO:0007669"/>
    <property type="project" value="TreeGrafter"/>
</dbReference>
<dbReference type="GO" id="GO:0005737">
    <property type="term" value="C:cytoplasm"/>
    <property type="evidence" value="ECO:0007669"/>
    <property type="project" value="TreeGrafter"/>
</dbReference>
<dbReference type="PANTHER" id="PTHR31901">
    <property type="entry name" value="GH3 DOMAIN-CONTAINING PROTEIN"/>
    <property type="match status" value="1"/>
</dbReference>